<evidence type="ECO:0000313" key="2">
    <source>
        <dbReference type="EMBL" id="CAB4160983.1"/>
    </source>
</evidence>
<reference evidence="2" key="1">
    <citation type="submission" date="2020-04" db="EMBL/GenBank/DDBJ databases">
        <authorList>
            <person name="Chiriac C."/>
            <person name="Salcher M."/>
            <person name="Ghai R."/>
            <person name="Kavagutti S V."/>
        </authorList>
    </citation>
    <scope>NUCLEOTIDE SEQUENCE</scope>
</reference>
<evidence type="ECO:0000256" key="1">
    <source>
        <dbReference type="SAM" id="MobiDB-lite"/>
    </source>
</evidence>
<gene>
    <name evidence="2" type="ORF">UFOVP772_21</name>
</gene>
<feature type="region of interest" description="Disordered" evidence="1">
    <location>
        <begin position="28"/>
        <end position="55"/>
    </location>
</feature>
<protein>
    <recommendedName>
        <fullName evidence="3">Helix-turn-helix domain containing protein</fullName>
    </recommendedName>
</protein>
<accession>A0A6J5NQ58</accession>
<proteinExistence type="predicted"/>
<sequence>MECPHGEPRGEIYCPLCRREKGLVWKPQKPVNSNSVRVGRNHPDTSHKAAQKALPNSGTKKKIIYDLIVASGMFGVCDHEIEETLGWTHQTASSSRNALMNDGWVIDSGHRRATKQGNDAIAWIAVL</sequence>
<dbReference type="EMBL" id="LR796708">
    <property type="protein sequence ID" value="CAB4160983.1"/>
    <property type="molecule type" value="Genomic_DNA"/>
</dbReference>
<evidence type="ECO:0008006" key="3">
    <source>
        <dbReference type="Google" id="ProtNLM"/>
    </source>
</evidence>
<organism evidence="2">
    <name type="scientific">uncultured Caudovirales phage</name>
    <dbReference type="NCBI Taxonomy" id="2100421"/>
    <lineage>
        <taxon>Viruses</taxon>
        <taxon>Duplodnaviria</taxon>
        <taxon>Heunggongvirae</taxon>
        <taxon>Uroviricota</taxon>
        <taxon>Caudoviricetes</taxon>
        <taxon>Peduoviridae</taxon>
        <taxon>Maltschvirus</taxon>
        <taxon>Maltschvirus maltsch</taxon>
    </lineage>
</organism>
<name>A0A6J5NQ58_9CAUD</name>